<evidence type="ECO:0000313" key="6">
    <source>
        <dbReference type="Proteomes" id="UP000183174"/>
    </source>
</evidence>
<feature type="transmembrane region" description="Helical" evidence="1">
    <location>
        <begin position="92"/>
        <end position="120"/>
    </location>
</feature>
<evidence type="ECO:0000313" key="4">
    <source>
        <dbReference type="EMBL" id="SCB07033.1"/>
    </source>
</evidence>
<gene>
    <name evidence="3" type="ORF">AOQ72_01780</name>
    <name evidence="4" type="ORF">GA0061099_100147</name>
</gene>
<keyword evidence="1" id="KW-0472">Membrane</keyword>
<reference evidence="4 6" key="2">
    <citation type="submission" date="2016-08" db="EMBL/GenBank/DDBJ databases">
        <authorList>
            <person name="Seilhamer J.J."/>
        </authorList>
    </citation>
    <scope>NUCLEOTIDE SEQUENCE [LARGE SCALE GENOMIC DNA]</scope>
    <source>
        <strain evidence="4 6">CCBAU 10071</strain>
    </source>
</reference>
<feature type="transmembrane region" description="Helical" evidence="1">
    <location>
        <begin position="21"/>
        <end position="40"/>
    </location>
</feature>
<dbReference type="STRING" id="108015.GA0061099_100147"/>
<dbReference type="OrthoDB" id="6183775at2"/>
<accession>A0A0R3C360</accession>
<evidence type="ECO:0000313" key="3">
    <source>
        <dbReference type="EMBL" id="KRP89121.1"/>
    </source>
</evidence>
<name>A0A0R3C360_9BRAD</name>
<reference evidence="3 5" key="1">
    <citation type="submission" date="2015-09" db="EMBL/GenBank/DDBJ databases">
        <title>Draft Genome Sequence of the Strain BR 3267 (Bradyrhizobium yuanmingense) recommended as inoculant for cowpea in Brazil.</title>
        <authorList>
            <person name="Simoes-Araujo J.L."/>
            <person name="Zilli J.E."/>
        </authorList>
    </citation>
    <scope>NUCLEOTIDE SEQUENCE [LARGE SCALE GENOMIC DNA]</scope>
    <source>
        <strain evidence="3 5">BR3267</strain>
    </source>
</reference>
<evidence type="ECO:0000259" key="2">
    <source>
        <dbReference type="Pfam" id="PF07331"/>
    </source>
</evidence>
<dbReference type="Proteomes" id="UP000183174">
    <property type="component" value="Unassembled WGS sequence"/>
</dbReference>
<dbReference type="Proteomes" id="UP000051380">
    <property type="component" value="Unassembled WGS sequence"/>
</dbReference>
<protein>
    <submittedName>
        <fullName evidence="3 4">Tricarboxylate transporter</fullName>
    </submittedName>
</protein>
<feature type="transmembrane region" description="Helical" evidence="1">
    <location>
        <begin position="126"/>
        <end position="146"/>
    </location>
</feature>
<proteinExistence type="predicted"/>
<dbReference type="GeneID" id="93176254"/>
<sequence length="165" mass="18182">MTERSRAESGPAHKTLEIGMGLLIGVFGLIVIFGSLKAGINWGPEGPRAGFFPFYIGAAIVAASAINVWNAQRDDDGRLFAEWGQLRQVMSVVVPTAIYVGTMPFIGLYVGSMLFIAWFMRWLGGYRWLTVAAVAVGMPVVTYLVFERWFLVPLPKGPLEEWLGL</sequence>
<evidence type="ECO:0000256" key="1">
    <source>
        <dbReference type="SAM" id="Phobius"/>
    </source>
</evidence>
<keyword evidence="1" id="KW-1133">Transmembrane helix</keyword>
<keyword evidence="1" id="KW-0812">Transmembrane</keyword>
<dbReference type="EMBL" id="LJYF01000040">
    <property type="protein sequence ID" value="KRP89121.1"/>
    <property type="molecule type" value="Genomic_DNA"/>
</dbReference>
<dbReference type="RefSeq" id="WP_036005718.1">
    <property type="nucleotide sequence ID" value="NZ_CP104173.1"/>
</dbReference>
<dbReference type="Pfam" id="PF07331">
    <property type="entry name" value="TctB"/>
    <property type="match status" value="1"/>
</dbReference>
<evidence type="ECO:0000313" key="5">
    <source>
        <dbReference type="Proteomes" id="UP000051380"/>
    </source>
</evidence>
<dbReference type="AlphaFoldDB" id="A0A0R3C360"/>
<dbReference type="InterPro" id="IPR009936">
    <property type="entry name" value="DUF1468"/>
</dbReference>
<feature type="transmembrane region" description="Helical" evidence="1">
    <location>
        <begin position="52"/>
        <end position="71"/>
    </location>
</feature>
<dbReference type="EMBL" id="FMAE01000001">
    <property type="protein sequence ID" value="SCB07033.1"/>
    <property type="molecule type" value="Genomic_DNA"/>
</dbReference>
<feature type="domain" description="DUF1468" evidence="2">
    <location>
        <begin position="21"/>
        <end position="155"/>
    </location>
</feature>
<organism evidence="3 5">
    <name type="scientific">Bradyrhizobium yuanmingense</name>
    <dbReference type="NCBI Taxonomy" id="108015"/>
    <lineage>
        <taxon>Bacteria</taxon>
        <taxon>Pseudomonadati</taxon>
        <taxon>Pseudomonadota</taxon>
        <taxon>Alphaproteobacteria</taxon>
        <taxon>Hyphomicrobiales</taxon>
        <taxon>Nitrobacteraceae</taxon>
        <taxon>Bradyrhizobium</taxon>
    </lineage>
</organism>